<reference evidence="1 2" key="1">
    <citation type="submission" date="2020-03" db="EMBL/GenBank/DDBJ databases">
        <title>Complete genome sequences of two sulfur-disproportionating bacterial strains T55J and Mzg5.</title>
        <authorList>
            <person name="Umezawa K."/>
            <person name="Kojima H."/>
            <person name="Kato Y."/>
            <person name="Fukui M."/>
        </authorList>
    </citation>
    <scope>NUCLEOTIDE SEQUENCE [LARGE SCALE GENOMIC DNA]</scope>
    <source>
        <strain evidence="1 2">T55J</strain>
    </source>
</reference>
<keyword evidence="2" id="KW-1185">Reference proteome</keyword>
<dbReference type="KEGG" id="dtp:JZK55_10640"/>
<dbReference type="AlphaFoldDB" id="A0A7G1H1N7"/>
<protein>
    <submittedName>
        <fullName evidence="1">Uncharacterized protein</fullName>
    </submittedName>
</protein>
<evidence type="ECO:0000313" key="1">
    <source>
        <dbReference type="EMBL" id="BCB96142.1"/>
    </source>
</evidence>
<name>A0A7G1H1N7_9BACT</name>
<proteinExistence type="predicted"/>
<sequence>MPDKSGALSYTPPPKSIITSPLEFSGILRLYSSPLSIASATGDMENAHMEIPRKQFIILAFQFFLNKNHNPENNKIIINTPGGKINAAMIFFNANIML</sequence>
<dbReference type="Proteomes" id="UP000516360">
    <property type="component" value="Chromosome"/>
</dbReference>
<gene>
    <name evidence="1" type="ORF">JZK55_10640</name>
</gene>
<accession>A0A7G1H1N7</accession>
<dbReference type="EMBL" id="AP022873">
    <property type="protein sequence ID" value="BCB96142.1"/>
    <property type="molecule type" value="Genomic_DNA"/>
</dbReference>
<evidence type="ECO:0000313" key="2">
    <source>
        <dbReference type="Proteomes" id="UP000516360"/>
    </source>
</evidence>
<organism evidence="1 2">
    <name type="scientific">Dissulfurispira thermophila</name>
    <dbReference type="NCBI Taxonomy" id="2715679"/>
    <lineage>
        <taxon>Bacteria</taxon>
        <taxon>Pseudomonadati</taxon>
        <taxon>Nitrospirota</taxon>
        <taxon>Thermodesulfovibrionia</taxon>
        <taxon>Thermodesulfovibrionales</taxon>
        <taxon>Dissulfurispiraceae</taxon>
        <taxon>Dissulfurispira</taxon>
    </lineage>
</organism>